<name>A0A1Q3ELF7_LENED</name>
<evidence type="ECO:0000259" key="13">
    <source>
        <dbReference type="Pfam" id="PF03443"/>
    </source>
</evidence>
<keyword evidence="5" id="KW-0186">Copper</keyword>
<evidence type="ECO:0000256" key="6">
    <source>
        <dbReference type="ARBA" id="ARBA00023033"/>
    </source>
</evidence>
<reference evidence="14 15" key="1">
    <citation type="submission" date="2016-08" db="EMBL/GenBank/DDBJ databases">
        <authorList>
            <consortium name="Lentinula edodes genome sequencing consortium"/>
            <person name="Sakamoto Y."/>
            <person name="Nakade K."/>
            <person name="Sato S."/>
            <person name="Yoshida Y."/>
            <person name="Miyazaki K."/>
            <person name="Natsume S."/>
            <person name="Konno N."/>
        </authorList>
    </citation>
    <scope>NUCLEOTIDE SEQUENCE [LARGE SCALE GENOMIC DNA]</scope>
    <source>
        <strain evidence="14 15">NBRC 111202</strain>
    </source>
</reference>
<evidence type="ECO:0000313" key="15">
    <source>
        <dbReference type="Proteomes" id="UP000188533"/>
    </source>
</evidence>
<dbReference type="Gene3D" id="2.70.50.70">
    <property type="match status" value="1"/>
</dbReference>
<keyword evidence="14" id="KW-0378">Hydrolase</keyword>
<keyword evidence="10" id="KW-0964">Secreted</keyword>
<evidence type="ECO:0000313" key="14">
    <source>
        <dbReference type="EMBL" id="GAW08019.1"/>
    </source>
</evidence>
<feature type="domain" description="Auxiliary Activity family 9 catalytic" evidence="13">
    <location>
        <begin position="281"/>
        <end position="496"/>
    </location>
</feature>
<evidence type="ECO:0000256" key="8">
    <source>
        <dbReference type="ARBA" id="ARBA00023277"/>
    </source>
</evidence>
<evidence type="ECO:0000256" key="12">
    <source>
        <dbReference type="SAM" id="SignalP"/>
    </source>
</evidence>
<keyword evidence="6" id="KW-0503">Monooxygenase</keyword>
<comment type="function">
    <text evidence="10">Lytic polysaccharide monooxygenase (LMPO) that depolymerizes crystalline and amorphous polysaccharides via the oxidation of scissile alpha- or beta-(1-4)-glycosidic bonds, yielding C1 and/or C4 oxidation products. Catalysis by LPMOs requires the reduction of the active-site copper from Cu(II) to Cu(I) by a reducing agent and H(2)O(2) or O(2) as a cosubstrate.</text>
</comment>
<organism evidence="14 15">
    <name type="scientific">Lentinula edodes</name>
    <name type="common">Shiitake mushroom</name>
    <name type="synonym">Lentinus edodes</name>
    <dbReference type="NCBI Taxonomy" id="5353"/>
    <lineage>
        <taxon>Eukaryota</taxon>
        <taxon>Fungi</taxon>
        <taxon>Dikarya</taxon>
        <taxon>Basidiomycota</taxon>
        <taxon>Agaricomycotina</taxon>
        <taxon>Agaricomycetes</taxon>
        <taxon>Agaricomycetidae</taxon>
        <taxon>Agaricales</taxon>
        <taxon>Marasmiineae</taxon>
        <taxon>Omphalotaceae</taxon>
        <taxon>Lentinula</taxon>
    </lineage>
</organism>
<feature type="transmembrane region" description="Helical" evidence="11">
    <location>
        <begin position="112"/>
        <end position="130"/>
    </location>
</feature>
<evidence type="ECO:0000256" key="4">
    <source>
        <dbReference type="ARBA" id="ARBA00023002"/>
    </source>
</evidence>
<evidence type="ECO:0000256" key="10">
    <source>
        <dbReference type="RuleBase" id="RU368122"/>
    </source>
</evidence>
<keyword evidence="2 12" id="KW-0732">Signal</keyword>
<dbReference type="GO" id="GO:0008810">
    <property type="term" value="F:cellulase activity"/>
    <property type="evidence" value="ECO:0007669"/>
    <property type="project" value="UniProtKB-UniRule"/>
</dbReference>
<keyword evidence="11" id="KW-0472">Membrane</keyword>
<dbReference type="InterPro" id="IPR049892">
    <property type="entry name" value="AA9"/>
</dbReference>
<keyword evidence="8 10" id="KW-0119">Carbohydrate metabolism</keyword>
<feature type="transmembrane region" description="Helical" evidence="11">
    <location>
        <begin position="182"/>
        <end position="201"/>
    </location>
</feature>
<evidence type="ECO:0000256" key="11">
    <source>
        <dbReference type="SAM" id="Phobius"/>
    </source>
</evidence>
<gene>
    <name evidence="14" type="ORF">LENED_010053</name>
</gene>
<dbReference type="GO" id="GO:0046872">
    <property type="term" value="F:metal ion binding"/>
    <property type="evidence" value="ECO:0007669"/>
    <property type="project" value="UniProtKB-KW"/>
</dbReference>
<dbReference type="InterPro" id="IPR005103">
    <property type="entry name" value="AA9_LPMO"/>
</dbReference>
<dbReference type="PANTHER" id="PTHR33353:SF18">
    <property type="entry name" value="ENDOGLUCANASE II"/>
    <property type="match status" value="1"/>
</dbReference>
<feature type="transmembrane region" description="Helical" evidence="11">
    <location>
        <begin position="142"/>
        <end position="162"/>
    </location>
</feature>
<dbReference type="PANTHER" id="PTHR33353">
    <property type="entry name" value="PUTATIVE (AFU_ORTHOLOGUE AFUA_1G12560)-RELATED"/>
    <property type="match status" value="1"/>
</dbReference>
<dbReference type="EC" id="1.14.99.56" evidence="10"/>
<evidence type="ECO:0000256" key="1">
    <source>
        <dbReference type="ARBA" id="ARBA00022723"/>
    </source>
</evidence>
<keyword evidence="4" id="KW-0560">Oxidoreductase</keyword>
<keyword evidence="7 10" id="KW-1015">Disulfide bond</keyword>
<sequence length="506" mass="56289">MIALYTLATLLVILIWQATILHDADGYFSYFTELTHIGICSYYWASFTQTLFYALRQRHSIERTPEYPLQRWPRIFQLLHVMLGTTIISYPILVTIVFWALLASPAVFSTKFGTWSNISIHVLNTAWSLFEMIGTNSPPPRWSMLPCMIIILALYLALAYVTHATQGFYPYSFLNPSTSHSLLAGYIIGIAVAACIVFTLGKTIIHCCRLMGIVLRTLKCHLLNKRRHELNRELIVGLTSRLQAFNLGGNLVYFKSIMTPKISLASCVLLFSLSSFKTFAHTIFQELYVNGVDQGHLNGIRVPDYDGPITDVTSNDLICNGGINPYHQPISQTIIPVPAGAQVTAEWHHTLDGYDPTDPADPIDSSHKGPVISYLAAIPNATQTDVTGLKWFKIWEDGYIAANQTWGVDRLIANKGNVTFNIPSCIPAGQYLLRHEIIALHAATTYPGAQFYMECAQLQITGGGSTQPETVSFPGAYAGTDPGITINIYYPPVTNYTVPGSHYEFF</sequence>
<dbReference type="CDD" id="cd21175">
    <property type="entry name" value="LPMO_AA9"/>
    <property type="match status" value="1"/>
</dbReference>
<dbReference type="GO" id="GO:0030245">
    <property type="term" value="P:cellulose catabolic process"/>
    <property type="evidence" value="ECO:0007669"/>
    <property type="project" value="UniProtKB-UniRule"/>
</dbReference>
<keyword evidence="15" id="KW-1185">Reference proteome</keyword>
<evidence type="ECO:0000256" key="9">
    <source>
        <dbReference type="ARBA" id="ARBA00023326"/>
    </source>
</evidence>
<dbReference type="GO" id="GO:0004497">
    <property type="term" value="F:monooxygenase activity"/>
    <property type="evidence" value="ECO:0007669"/>
    <property type="project" value="UniProtKB-KW"/>
</dbReference>
<evidence type="ECO:0000256" key="5">
    <source>
        <dbReference type="ARBA" id="ARBA00023008"/>
    </source>
</evidence>
<accession>A0A1Q3ELF7</accession>
<keyword evidence="11" id="KW-0812">Transmembrane</keyword>
<keyword evidence="3 10" id="KW-0136">Cellulose degradation</keyword>
<comment type="subcellular location">
    <subcellularLocation>
        <location evidence="10">Secreted</location>
    </subcellularLocation>
</comment>
<dbReference type="GO" id="GO:0005576">
    <property type="term" value="C:extracellular region"/>
    <property type="evidence" value="ECO:0007669"/>
    <property type="project" value="UniProtKB-SubCell"/>
</dbReference>
<evidence type="ECO:0000256" key="7">
    <source>
        <dbReference type="ARBA" id="ARBA00023157"/>
    </source>
</evidence>
<dbReference type="GO" id="GO:0030248">
    <property type="term" value="F:cellulose binding"/>
    <property type="evidence" value="ECO:0007669"/>
    <property type="project" value="UniProtKB-UniRule"/>
</dbReference>
<evidence type="ECO:0000256" key="3">
    <source>
        <dbReference type="ARBA" id="ARBA00023001"/>
    </source>
</evidence>
<keyword evidence="9 10" id="KW-0624">Polysaccharide degradation</keyword>
<dbReference type="Proteomes" id="UP000188533">
    <property type="component" value="Unassembled WGS sequence"/>
</dbReference>
<feature type="signal peptide" evidence="12">
    <location>
        <begin position="1"/>
        <end position="26"/>
    </location>
</feature>
<evidence type="ECO:0000256" key="2">
    <source>
        <dbReference type="ARBA" id="ARBA00022729"/>
    </source>
</evidence>
<comment type="catalytic activity">
    <reaction evidence="10">
        <text>[(1-&gt;4)-beta-D-glucosyl]n+m + reduced acceptor + O2 = 4-dehydro-beta-D-glucosyl-[(1-&gt;4)-beta-D-glucosyl]n-1 + [(1-&gt;4)-beta-D-glucosyl]m + acceptor + H2O.</text>
        <dbReference type="EC" id="1.14.99.56"/>
    </reaction>
</comment>
<comment type="domain">
    <text evidence="10">Has a modular structure: an endo-beta-1,4-glucanase catalytic module at the N-terminus, a linker rich in serines and threonines, and a C-terminal carbohydrate-binding module (CBM).</text>
</comment>
<protein>
    <recommendedName>
        <fullName evidence="10">AA9 family lytic polysaccharide monooxygenase</fullName>
        <ecNumber evidence="10">1.14.99.56</ecNumber>
    </recommendedName>
    <alternativeName>
        <fullName evidence="10">Endo-beta-1,4-glucanase</fullName>
    </alternativeName>
    <alternativeName>
        <fullName evidence="10">Glycosyl hydrolase 61 family protein</fullName>
    </alternativeName>
</protein>
<dbReference type="Pfam" id="PF03443">
    <property type="entry name" value="AA9"/>
    <property type="match status" value="1"/>
</dbReference>
<dbReference type="AlphaFoldDB" id="A0A1Q3ELF7"/>
<reference evidence="14 15" key="2">
    <citation type="submission" date="2017-02" db="EMBL/GenBank/DDBJ databases">
        <title>A genome survey and senescence transcriptome analysis in Lentinula edodes.</title>
        <authorList>
            <person name="Sakamoto Y."/>
            <person name="Nakade K."/>
            <person name="Sato S."/>
            <person name="Yoshida Y."/>
            <person name="Miyazaki K."/>
            <person name="Natsume S."/>
            <person name="Konno N."/>
        </authorList>
    </citation>
    <scope>NUCLEOTIDE SEQUENCE [LARGE SCALE GENOMIC DNA]</scope>
    <source>
        <strain evidence="14 15">NBRC 111202</strain>
    </source>
</reference>
<comment type="caution">
    <text evidence="14">The sequence shown here is derived from an EMBL/GenBank/DDBJ whole genome shotgun (WGS) entry which is preliminary data.</text>
</comment>
<proteinExistence type="predicted"/>
<keyword evidence="1" id="KW-0479">Metal-binding</keyword>
<feature type="transmembrane region" description="Helical" evidence="11">
    <location>
        <begin position="75"/>
        <end position="100"/>
    </location>
</feature>
<keyword evidence="11" id="KW-1133">Transmembrane helix</keyword>
<feature type="chain" id="PRO_5012659318" description="AA9 family lytic polysaccharide monooxygenase" evidence="12">
    <location>
        <begin position="27"/>
        <end position="506"/>
    </location>
</feature>
<dbReference type="EMBL" id="BDGU01000550">
    <property type="protein sequence ID" value="GAW08019.1"/>
    <property type="molecule type" value="Genomic_DNA"/>
</dbReference>
<feature type="transmembrane region" description="Helical" evidence="11">
    <location>
        <begin position="36"/>
        <end position="55"/>
    </location>
</feature>
<dbReference type="STRING" id="5353.A0A1Q3ELF7"/>